<comment type="caution">
    <text evidence="1">The sequence shown here is derived from an EMBL/GenBank/DDBJ whole genome shotgun (WGS) entry which is preliminary data.</text>
</comment>
<evidence type="ECO:0000313" key="1">
    <source>
        <dbReference type="EMBL" id="CAG8543293.1"/>
    </source>
</evidence>
<protein>
    <submittedName>
        <fullName evidence="1">6093_t:CDS:1</fullName>
    </submittedName>
</protein>
<dbReference type="AlphaFoldDB" id="A0A9N9FMA6"/>
<reference evidence="1" key="1">
    <citation type="submission" date="2021-06" db="EMBL/GenBank/DDBJ databases">
        <authorList>
            <person name="Kallberg Y."/>
            <person name="Tangrot J."/>
            <person name="Rosling A."/>
        </authorList>
    </citation>
    <scope>NUCLEOTIDE SEQUENCE</scope>
    <source>
        <strain evidence="1">IN212</strain>
    </source>
</reference>
<gene>
    <name evidence="1" type="ORF">RFULGI_LOCUS4319</name>
</gene>
<feature type="non-terminal residue" evidence="1">
    <location>
        <position position="1"/>
    </location>
</feature>
<dbReference type="EMBL" id="CAJVPZ010004260">
    <property type="protein sequence ID" value="CAG8543293.1"/>
    <property type="molecule type" value="Genomic_DNA"/>
</dbReference>
<evidence type="ECO:0000313" key="2">
    <source>
        <dbReference type="Proteomes" id="UP000789396"/>
    </source>
</evidence>
<accession>A0A9N9FMA6</accession>
<name>A0A9N9FMA6_9GLOM</name>
<keyword evidence="2" id="KW-1185">Reference proteome</keyword>
<dbReference type="Proteomes" id="UP000789396">
    <property type="component" value="Unassembled WGS sequence"/>
</dbReference>
<sequence>NVKLMADQKQYAPVAETKLNLHNQVELSLHNKFRLNLYN</sequence>
<proteinExistence type="predicted"/>
<organism evidence="1 2">
    <name type="scientific">Racocetra fulgida</name>
    <dbReference type="NCBI Taxonomy" id="60492"/>
    <lineage>
        <taxon>Eukaryota</taxon>
        <taxon>Fungi</taxon>
        <taxon>Fungi incertae sedis</taxon>
        <taxon>Mucoromycota</taxon>
        <taxon>Glomeromycotina</taxon>
        <taxon>Glomeromycetes</taxon>
        <taxon>Diversisporales</taxon>
        <taxon>Gigasporaceae</taxon>
        <taxon>Racocetra</taxon>
    </lineage>
</organism>